<evidence type="ECO:0000259" key="2">
    <source>
        <dbReference type="Pfam" id="PF25579"/>
    </source>
</evidence>
<reference evidence="3 4" key="1">
    <citation type="submission" date="2019-12" db="EMBL/GenBank/DDBJ databases">
        <authorList>
            <person name="Alioto T."/>
            <person name="Alioto T."/>
            <person name="Gomez Garrido J."/>
        </authorList>
    </citation>
    <scope>NUCLEOTIDE SEQUENCE [LARGE SCALE GENOMIC DNA]</scope>
</reference>
<dbReference type="InterPro" id="IPR045322">
    <property type="entry name" value="HECTD1/TRIP12-like"/>
</dbReference>
<dbReference type="Pfam" id="PF25579">
    <property type="entry name" value="TPR_TRIP12_N"/>
    <property type="match status" value="1"/>
</dbReference>
<dbReference type="PANTHER" id="PTHR45670">
    <property type="entry name" value="E3 UBIQUITIN-PROTEIN LIGASE TRIP12"/>
    <property type="match status" value="1"/>
</dbReference>
<dbReference type="SUPFAM" id="SSF48371">
    <property type="entry name" value="ARM repeat"/>
    <property type="match status" value="1"/>
</dbReference>
<gene>
    <name evidence="3" type="ORF">OLEA9_A084290</name>
</gene>
<sequence length="116" mass="13272">MRAITYLCDVNPRSSSFFIRQDVVPGLCQRLMEIEYLDVAEQFVESVVVCFIKIVEQESHSSVMLDELCKYGLVQQFLQLIDLKSQTTLCQTTYLVHAVLKLLNELLPAATREQDA</sequence>
<feature type="domain" description="E3 ubiquitin-protein ligase TRIP12-like TPR repeats" evidence="2">
    <location>
        <begin position="1"/>
        <end position="45"/>
    </location>
</feature>
<dbReference type="EMBL" id="CACTIH010007313">
    <property type="protein sequence ID" value="CAA3009185.1"/>
    <property type="molecule type" value="Genomic_DNA"/>
</dbReference>
<dbReference type="GO" id="GO:0061630">
    <property type="term" value="F:ubiquitin protein ligase activity"/>
    <property type="evidence" value="ECO:0007669"/>
    <property type="project" value="InterPro"/>
</dbReference>
<keyword evidence="1" id="KW-0808">Transferase</keyword>
<name>A0A8S0TWR7_OLEEU</name>
<dbReference type="Gramene" id="OE9A084290T1">
    <property type="protein sequence ID" value="OE9A084290C1"/>
    <property type="gene ID" value="OE9A084290"/>
</dbReference>
<dbReference type="InterPro" id="IPR057948">
    <property type="entry name" value="TPR_TRIP12_N"/>
</dbReference>
<protein>
    <submittedName>
        <fullName evidence="3">E3 ubiquitin-protein ligase UPL4</fullName>
    </submittedName>
</protein>
<organism evidence="3 4">
    <name type="scientific">Olea europaea subsp. europaea</name>
    <dbReference type="NCBI Taxonomy" id="158383"/>
    <lineage>
        <taxon>Eukaryota</taxon>
        <taxon>Viridiplantae</taxon>
        <taxon>Streptophyta</taxon>
        <taxon>Embryophyta</taxon>
        <taxon>Tracheophyta</taxon>
        <taxon>Spermatophyta</taxon>
        <taxon>Magnoliopsida</taxon>
        <taxon>eudicotyledons</taxon>
        <taxon>Gunneridae</taxon>
        <taxon>Pentapetalae</taxon>
        <taxon>asterids</taxon>
        <taxon>lamiids</taxon>
        <taxon>Lamiales</taxon>
        <taxon>Oleaceae</taxon>
        <taxon>Oleeae</taxon>
        <taxon>Olea</taxon>
    </lineage>
</organism>
<dbReference type="GO" id="GO:0000209">
    <property type="term" value="P:protein polyubiquitination"/>
    <property type="evidence" value="ECO:0007669"/>
    <property type="project" value="TreeGrafter"/>
</dbReference>
<evidence type="ECO:0000313" key="3">
    <source>
        <dbReference type="EMBL" id="CAA3009185.1"/>
    </source>
</evidence>
<dbReference type="AlphaFoldDB" id="A0A8S0TWR7"/>
<dbReference type="OrthoDB" id="1730250at2759"/>
<evidence type="ECO:0000256" key="1">
    <source>
        <dbReference type="ARBA" id="ARBA00022679"/>
    </source>
</evidence>
<comment type="caution">
    <text evidence="3">The sequence shown here is derived from an EMBL/GenBank/DDBJ whole genome shotgun (WGS) entry which is preliminary data.</text>
</comment>
<dbReference type="InterPro" id="IPR016024">
    <property type="entry name" value="ARM-type_fold"/>
</dbReference>
<keyword evidence="4" id="KW-1185">Reference proteome</keyword>
<dbReference type="PANTHER" id="PTHR45670:SF10">
    <property type="entry name" value="E3 UBIQUITIN-PROTEIN LIGASE UPL4"/>
    <property type="match status" value="1"/>
</dbReference>
<proteinExistence type="predicted"/>
<evidence type="ECO:0000313" key="4">
    <source>
        <dbReference type="Proteomes" id="UP000594638"/>
    </source>
</evidence>
<accession>A0A8S0TWR7</accession>
<dbReference type="Proteomes" id="UP000594638">
    <property type="component" value="Unassembled WGS sequence"/>
</dbReference>
<dbReference type="GO" id="GO:0043161">
    <property type="term" value="P:proteasome-mediated ubiquitin-dependent protein catabolic process"/>
    <property type="evidence" value="ECO:0007669"/>
    <property type="project" value="TreeGrafter"/>
</dbReference>